<protein>
    <recommendedName>
        <fullName evidence="1">Integrase zinc-binding domain-containing protein</fullName>
    </recommendedName>
</protein>
<dbReference type="PANTHER" id="PTHR47331">
    <property type="entry name" value="PHD-TYPE DOMAIN-CONTAINING PROTEIN"/>
    <property type="match status" value="1"/>
</dbReference>
<accession>A0A8J2PL12</accession>
<dbReference type="EMBL" id="CAJVCH010433322">
    <property type="protein sequence ID" value="CAG7818890.1"/>
    <property type="molecule type" value="Genomic_DNA"/>
</dbReference>
<sequence>MANGIKSSVDENWRTTYWTDSMTALTWIRRNDSWGIFVNNRVTEIRKLTSIQDWKHVSGINNPADLPSRGCNPQKFATSEWWMGPTWLMKPEREWPGETILPNENEVLSEVRKTVVSVSSTVTRPWYLPTNKYRRNVRILAWVRRWKMTQCREPSLEPEEVEAAEKFMLRLVQQEGISKLKNTGVVLEKNADGLQCVKLRITLRNDVSTFLMPVFLPKEHAIVEQVIMATHLENSHAGPQTVAMKIRERFWIPNSKKVIYKALSRCVICKRYGGKSLTCEEPPLPKE</sequence>
<name>A0A8J2PL12_9HEXA</name>
<keyword evidence="3" id="KW-1185">Reference proteome</keyword>
<organism evidence="2 3">
    <name type="scientific">Allacma fusca</name>
    <dbReference type="NCBI Taxonomy" id="39272"/>
    <lineage>
        <taxon>Eukaryota</taxon>
        <taxon>Metazoa</taxon>
        <taxon>Ecdysozoa</taxon>
        <taxon>Arthropoda</taxon>
        <taxon>Hexapoda</taxon>
        <taxon>Collembola</taxon>
        <taxon>Symphypleona</taxon>
        <taxon>Sminthuridae</taxon>
        <taxon>Allacma</taxon>
    </lineage>
</organism>
<dbReference type="InterPro" id="IPR041588">
    <property type="entry name" value="Integrase_H2C2"/>
</dbReference>
<feature type="domain" description="Integrase zinc-binding" evidence="1">
    <location>
        <begin position="221"/>
        <end position="272"/>
    </location>
</feature>
<dbReference type="Pfam" id="PF17921">
    <property type="entry name" value="Integrase_H2C2"/>
    <property type="match status" value="1"/>
</dbReference>
<gene>
    <name evidence="2" type="ORF">AFUS01_LOCUS29367</name>
</gene>
<dbReference type="Proteomes" id="UP000708208">
    <property type="component" value="Unassembled WGS sequence"/>
</dbReference>
<comment type="caution">
    <text evidence="2">The sequence shown here is derived from an EMBL/GenBank/DDBJ whole genome shotgun (WGS) entry which is preliminary data.</text>
</comment>
<dbReference type="OrthoDB" id="6428063at2759"/>
<dbReference type="AlphaFoldDB" id="A0A8J2PL12"/>
<evidence type="ECO:0000313" key="3">
    <source>
        <dbReference type="Proteomes" id="UP000708208"/>
    </source>
</evidence>
<feature type="non-terminal residue" evidence="2">
    <location>
        <position position="287"/>
    </location>
</feature>
<reference evidence="2" key="1">
    <citation type="submission" date="2021-06" db="EMBL/GenBank/DDBJ databases">
        <authorList>
            <person name="Hodson N. C."/>
            <person name="Mongue J. A."/>
            <person name="Jaron S. K."/>
        </authorList>
    </citation>
    <scope>NUCLEOTIDE SEQUENCE</scope>
</reference>
<evidence type="ECO:0000313" key="2">
    <source>
        <dbReference type="EMBL" id="CAG7818890.1"/>
    </source>
</evidence>
<proteinExistence type="predicted"/>
<evidence type="ECO:0000259" key="1">
    <source>
        <dbReference type="Pfam" id="PF17921"/>
    </source>
</evidence>